<accession>A0A8H4QMU6</accession>
<name>A0A8H4QMU6_9AGAR</name>
<sequence>MFDTLLDPNWGHCSQRGGRALTLWISYIFDYKLRQNPLLLPNGDLAPEVAKLKSSLKLENQQPFELWVRKKFTYKTAFDIRRDVLRKMGRLDLANRQYRRMWREIEHTFIWSDFQKSLERIKASEEAAKAAKEKKGARDLSSPAPSQR</sequence>
<dbReference type="Proteomes" id="UP000521872">
    <property type="component" value="Unassembled WGS sequence"/>
</dbReference>
<proteinExistence type="predicted"/>
<evidence type="ECO:0000313" key="2">
    <source>
        <dbReference type="EMBL" id="KAF4613686.1"/>
    </source>
</evidence>
<organism evidence="2 3">
    <name type="scientific">Agrocybe pediades</name>
    <dbReference type="NCBI Taxonomy" id="84607"/>
    <lineage>
        <taxon>Eukaryota</taxon>
        <taxon>Fungi</taxon>
        <taxon>Dikarya</taxon>
        <taxon>Basidiomycota</taxon>
        <taxon>Agaricomycotina</taxon>
        <taxon>Agaricomycetes</taxon>
        <taxon>Agaricomycetidae</taxon>
        <taxon>Agaricales</taxon>
        <taxon>Agaricineae</taxon>
        <taxon>Strophariaceae</taxon>
        <taxon>Agrocybe</taxon>
    </lineage>
</organism>
<feature type="region of interest" description="Disordered" evidence="1">
    <location>
        <begin position="128"/>
        <end position="148"/>
    </location>
</feature>
<protein>
    <submittedName>
        <fullName evidence="2">Uncharacterized protein</fullName>
    </submittedName>
</protein>
<dbReference type="EMBL" id="JAACJL010000045">
    <property type="protein sequence ID" value="KAF4613686.1"/>
    <property type="molecule type" value="Genomic_DNA"/>
</dbReference>
<evidence type="ECO:0000313" key="3">
    <source>
        <dbReference type="Proteomes" id="UP000521872"/>
    </source>
</evidence>
<evidence type="ECO:0000256" key="1">
    <source>
        <dbReference type="SAM" id="MobiDB-lite"/>
    </source>
</evidence>
<dbReference type="AlphaFoldDB" id="A0A8H4QMU6"/>
<keyword evidence="3" id="KW-1185">Reference proteome</keyword>
<gene>
    <name evidence="2" type="ORF">D9613_008035</name>
</gene>
<reference evidence="2 3" key="1">
    <citation type="submission" date="2019-12" db="EMBL/GenBank/DDBJ databases">
        <authorList>
            <person name="Floudas D."/>
            <person name="Bentzer J."/>
            <person name="Ahren D."/>
            <person name="Johansson T."/>
            <person name="Persson P."/>
            <person name="Tunlid A."/>
        </authorList>
    </citation>
    <scope>NUCLEOTIDE SEQUENCE [LARGE SCALE GENOMIC DNA]</scope>
    <source>
        <strain evidence="2 3">CBS 102.39</strain>
    </source>
</reference>
<comment type="caution">
    <text evidence="2">The sequence shown here is derived from an EMBL/GenBank/DDBJ whole genome shotgun (WGS) entry which is preliminary data.</text>
</comment>
<feature type="compositionally biased region" description="Basic and acidic residues" evidence="1">
    <location>
        <begin position="128"/>
        <end position="138"/>
    </location>
</feature>